<dbReference type="AlphaFoldDB" id="A0A5M6DI43"/>
<feature type="transmembrane region" description="Helical" evidence="1">
    <location>
        <begin position="55"/>
        <end position="75"/>
    </location>
</feature>
<feature type="transmembrane region" description="Helical" evidence="1">
    <location>
        <begin position="262"/>
        <end position="283"/>
    </location>
</feature>
<keyword evidence="1" id="KW-0812">Transmembrane</keyword>
<dbReference type="RefSeq" id="WP_150074371.1">
    <property type="nucleotide sequence ID" value="NZ_VWOX01000001.1"/>
</dbReference>
<accession>A0A5M6DI43</accession>
<dbReference type="Pfam" id="PF00892">
    <property type="entry name" value="EamA"/>
    <property type="match status" value="1"/>
</dbReference>
<feature type="transmembrane region" description="Helical" evidence="1">
    <location>
        <begin position="232"/>
        <end position="256"/>
    </location>
</feature>
<dbReference type="InterPro" id="IPR037185">
    <property type="entry name" value="EmrE-like"/>
</dbReference>
<keyword evidence="1" id="KW-1133">Transmembrane helix</keyword>
<feature type="transmembrane region" description="Helical" evidence="1">
    <location>
        <begin position="136"/>
        <end position="157"/>
    </location>
</feature>
<keyword evidence="1" id="KW-0472">Membrane</keyword>
<dbReference type="InterPro" id="IPR000620">
    <property type="entry name" value="EamA_dom"/>
</dbReference>
<proteinExistence type="predicted"/>
<feature type="transmembrane region" description="Helical" evidence="1">
    <location>
        <begin position="32"/>
        <end position="48"/>
    </location>
</feature>
<reference evidence="3 4" key="1">
    <citation type="submission" date="2019-08" db="EMBL/GenBank/DDBJ databases">
        <authorList>
            <person name="Dhanesh K."/>
            <person name="Kumar G."/>
            <person name="Sasikala C."/>
            <person name="Venkata Ramana C."/>
        </authorList>
    </citation>
    <scope>NUCLEOTIDE SEQUENCE [LARGE SCALE GENOMIC DNA]</scope>
    <source>
        <strain evidence="3 4">JC645</strain>
    </source>
</reference>
<dbReference type="EMBL" id="VWOX01000001">
    <property type="protein sequence ID" value="KAA5547228.1"/>
    <property type="molecule type" value="Genomic_DNA"/>
</dbReference>
<feature type="transmembrane region" description="Helical" evidence="1">
    <location>
        <begin position="7"/>
        <end position="26"/>
    </location>
</feature>
<feature type="transmembrane region" description="Helical" evidence="1">
    <location>
        <begin position="81"/>
        <end position="101"/>
    </location>
</feature>
<organism evidence="3 4">
    <name type="scientific">Roseiconus nitratireducens</name>
    <dbReference type="NCBI Taxonomy" id="2605748"/>
    <lineage>
        <taxon>Bacteria</taxon>
        <taxon>Pseudomonadati</taxon>
        <taxon>Planctomycetota</taxon>
        <taxon>Planctomycetia</taxon>
        <taxon>Pirellulales</taxon>
        <taxon>Pirellulaceae</taxon>
        <taxon>Roseiconus</taxon>
    </lineage>
</organism>
<dbReference type="GO" id="GO:0016020">
    <property type="term" value="C:membrane"/>
    <property type="evidence" value="ECO:0007669"/>
    <property type="project" value="InterPro"/>
</dbReference>
<evidence type="ECO:0000259" key="2">
    <source>
        <dbReference type="Pfam" id="PF00892"/>
    </source>
</evidence>
<protein>
    <submittedName>
        <fullName evidence="3">DMT family transporter</fullName>
    </submittedName>
</protein>
<sequence length="308" mass="33292">MPDFLKLHIVVLLWGLTAVLGNLIHLSATQVALYRSGLSALILFVVLRRQAALPMPLMAGLLGNGMLLGFHWVLFFLAVKVANVSICMVGMATVSFWTALLEPVLVPRCVFQRINLVLGLVVMAAVYVIFRSETQFHSGLLVALGSALLASLFSIINGRFSGRIAERTIVMYEMAGAGLFCSLAIIGSDLAGSPLTSPRWLPTAAEWVSIAILVIACTIYTYLVYVELLRRLSVFTINFANNLEPVYGITLGAIFFGDQQHVGWGFTVGTAIILLAVIAQPYLTNEHSIKPAAENDAASAEHSDPGML</sequence>
<dbReference type="SUPFAM" id="SSF103481">
    <property type="entry name" value="Multidrug resistance efflux transporter EmrE"/>
    <property type="match status" value="1"/>
</dbReference>
<feature type="domain" description="EamA" evidence="2">
    <location>
        <begin position="138"/>
        <end position="278"/>
    </location>
</feature>
<name>A0A5M6DI43_9BACT</name>
<dbReference type="Proteomes" id="UP000324479">
    <property type="component" value="Unassembled WGS sequence"/>
</dbReference>
<feature type="transmembrane region" description="Helical" evidence="1">
    <location>
        <begin position="207"/>
        <end position="225"/>
    </location>
</feature>
<evidence type="ECO:0000313" key="4">
    <source>
        <dbReference type="Proteomes" id="UP000324479"/>
    </source>
</evidence>
<feature type="transmembrane region" description="Helical" evidence="1">
    <location>
        <begin position="169"/>
        <end position="187"/>
    </location>
</feature>
<keyword evidence="4" id="KW-1185">Reference proteome</keyword>
<feature type="transmembrane region" description="Helical" evidence="1">
    <location>
        <begin position="113"/>
        <end position="130"/>
    </location>
</feature>
<gene>
    <name evidence="3" type="ORF">FYK55_02165</name>
</gene>
<comment type="caution">
    <text evidence="3">The sequence shown here is derived from an EMBL/GenBank/DDBJ whole genome shotgun (WGS) entry which is preliminary data.</text>
</comment>
<evidence type="ECO:0000313" key="3">
    <source>
        <dbReference type="EMBL" id="KAA5547228.1"/>
    </source>
</evidence>
<evidence type="ECO:0000256" key="1">
    <source>
        <dbReference type="SAM" id="Phobius"/>
    </source>
</evidence>